<feature type="region of interest" description="Disordered" evidence="1">
    <location>
        <begin position="1150"/>
        <end position="1205"/>
    </location>
</feature>
<evidence type="ECO:0000259" key="2">
    <source>
        <dbReference type="Pfam" id="PF02698"/>
    </source>
</evidence>
<feature type="domain" description="DUF218" evidence="2">
    <location>
        <begin position="417"/>
        <end position="550"/>
    </location>
</feature>
<dbReference type="InterPro" id="IPR038577">
    <property type="entry name" value="GT10-like_C_sf"/>
</dbReference>
<comment type="caution">
    <text evidence="3">The sequence shown here is derived from an EMBL/GenBank/DDBJ whole genome shotgun (WGS) entry which is preliminary data.</text>
</comment>
<feature type="compositionally biased region" description="Basic and acidic residues" evidence="1">
    <location>
        <begin position="1370"/>
        <end position="1385"/>
    </location>
</feature>
<sequence length="1516" mass="166485">MPVLCENAVQPNTEELACVLSISATESAVPAELRVNRRSVLIVQEPPDVKQLQLEGFDLVLTWQQQHLELRQSRFFVPATPWLLPAEWPRFLSKKPGLGFLRGSKSQTAGHRLRHRIWEAREQLQSVCEVPLEFLQGGGISRDERNIQFFNQFVLVIENSRHENYFSEKLLDALLTQSMPVYWGCPNIGDFFDVAGMVLLQSTDIDEVLSACNQLGPGHYEAHQEALRQNSERAQRYSGDFGFRLQQAIEEALQGQTDIGQSGPGGGPQGQPEGVVRLAACAEHAVLCYMRSNASLSINEADCLLFVFAVAKPRLQRSELLMPAAAFERMALGLRLHPSQGCLCRPENRLRCFRCYNTHVAASTFGWMDPAYKQVVTFATRMKWPLLYGSIGGALILLLKMISDVGEKAEDASPHLVVVPGGGLTAEGSPPLWVRRRLQEAASLYFAYVRSGQRAAVMMLSAGTPHKPMPRDPHSGFQVLEAEANARCLIRDFNVPPQDVFEESWSLDTIGNAYMLRTTHTDIAGWRRLTIISNQFHMPRIRAIFDKVFGLGPLSSRHYSRPWRQLQLHASGGEEKRRNRPKARAARGEDVDPAELEERPPPTSPEQLDFEREKIAEKRKRKKEKKSGEAGEAPAAAQRRGEEETAATARITGWSPVTKDFFGNGVPTGYEPVQPDWYGFGWQMGRNGEQSYWMHAGGRVCTPRQPADFYAVERAPELLSGQIWEERAAHLLPLLIAAQGRECPHLLAAAPLQPEAGKVALAVAMDLMEVQILPGETVAAAMPMDLRLSTGAVDGTTTPAVGEPLNGTATGLLLGETAGREGLVLARNSNGEETITGAGEAVGREVVDMGHSNGEDGLEMEPSNSHGVEMEPTEDGLDMEPSNSNGEHIPLEMDGLDMDPSSSSGEHIPVEMEPTKDGLDKDPSSSSGEHVPLKMEATEDGLDMDPSSSSNGEHVPQEMEATEDGLEMETSSSSNGEHVPLMEMEATQDGLEMETSRSSNGEHVPLMEMEATEDGLEMETSSSSSNGEHLHLEATEDGLGMETSNSNGEHLRLQMEEDGLEMETSNSKGDKDRLLQMEASKGEMKAREGGLEAVASNGEDGLEMETLEMEARHSKMETSSNGETGLEMDNGEEEADLEMGVWNFISNDGEKQMQAAQESRRKSNGEEEMEAKERQAKEAQKGENALQEHHQHHHNNNNNSGESTVSRHLAVLTPGRRLASCIAQSKPGPSPHEAAASQHSQRGEQMRQRAKARGVPLPGGCIMSLPAITGVTAIEPTRATVPGYFMAWIPAQTGERHPVAPEERHPVVPGERHPVVPGERHPVVPGEHPVVSREGKKRTQRQRKRVEDWQAWNLMSAEERREALIAGQRAREAGKKCDGHQKKDVSSSAAEQPSSSGEQVEPWEWEDTSKKDGEQPSSSSKDGEKRDGKQGGSSSEQPGEAISSSAGEPSSSFGEDADGTKRATAAARRTRESPYERWNNERLAAEKEQQKHGEEVEGEHGEEVEGEHGEEKDDAA</sequence>
<feature type="region of interest" description="Disordered" evidence="1">
    <location>
        <begin position="1370"/>
        <end position="1516"/>
    </location>
</feature>
<dbReference type="OrthoDB" id="426623at2759"/>
<feature type="compositionally biased region" description="Basic residues" evidence="1">
    <location>
        <begin position="1335"/>
        <end position="1344"/>
    </location>
</feature>
<dbReference type="GO" id="GO:0005886">
    <property type="term" value="C:plasma membrane"/>
    <property type="evidence" value="ECO:0007669"/>
    <property type="project" value="TreeGrafter"/>
</dbReference>
<dbReference type="InterPro" id="IPR014729">
    <property type="entry name" value="Rossmann-like_a/b/a_fold"/>
</dbReference>
<dbReference type="CDD" id="cd06259">
    <property type="entry name" value="YdcF-like"/>
    <property type="match status" value="1"/>
</dbReference>
<feature type="compositionally biased region" description="Basic and acidic residues" evidence="1">
    <location>
        <begin position="1469"/>
        <end position="1516"/>
    </location>
</feature>
<reference evidence="3 4" key="1">
    <citation type="submission" date="2016-02" db="EMBL/GenBank/DDBJ databases">
        <title>Genome analysis of coral dinoflagellate symbionts highlights evolutionary adaptations to a symbiotic lifestyle.</title>
        <authorList>
            <person name="Aranda M."/>
            <person name="Li Y."/>
            <person name="Liew Y.J."/>
            <person name="Baumgarten S."/>
            <person name="Simakov O."/>
            <person name="Wilson M."/>
            <person name="Piel J."/>
            <person name="Ashoor H."/>
            <person name="Bougouffa S."/>
            <person name="Bajic V.B."/>
            <person name="Ryu T."/>
            <person name="Ravasi T."/>
            <person name="Bayer T."/>
            <person name="Micklem G."/>
            <person name="Kim H."/>
            <person name="Bhak J."/>
            <person name="Lajeunesse T.C."/>
            <person name="Voolstra C.R."/>
        </authorList>
    </citation>
    <scope>NUCLEOTIDE SEQUENCE [LARGE SCALE GENOMIC DNA]</scope>
    <source>
        <strain evidence="3 4">CCMP2467</strain>
    </source>
</reference>
<evidence type="ECO:0000313" key="3">
    <source>
        <dbReference type="EMBL" id="OLP81239.1"/>
    </source>
</evidence>
<feature type="compositionally biased region" description="Basic and acidic residues" evidence="1">
    <location>
        <begin position="1158"/>
        <end position="1189"/>
    </location>
</feature>
<dbReference type="SUPFAM" id="SSF53756">
    <property type="entry name" value="UDP-Glycosyltransferase/glycogen phosphorylase"/>
    <property type="match status" value="1"/>
</dbReference>
<keyword evidence="4" id="KW-1185">Reference proteome</keyword>
<proteinExistence type="predicted"/>
<gene>
    <name evidence="3" type="ORF">AK812_SmicGene38244</name>
</gene>
<dbReference type="Gene3D" id="3.40.50.11660">
    <property type="entry name" value="Glycosyl transferase family 10, C-terminal domain"/>
    <property type="match status" value="1"/>
</dbReference>
<feature type="compositionally biased region" description="Low complexity" evidence="1">
    <location>
        <begin position="1386"/>
        <end position="1399"/>
    </location>
</feature>
<accession>A0A1Q9CE72</accession>
<dbReference type="Pfam" id="PF02698">
    <property type="entry name" value="DUF218"/>
    <property type="match status" value="1"/>
</dbReference>
<feature type="region of interest" description="Disordered" evidence="1">
    <location>
        <begin position="567"/>
        <end position="651"/>
    </location>
</feature>
<feature type="region of interest" description="Disordered" evidence="1">
    <location>
        <begin position="1301"/>
        <end position="1345"/>
    </location>
</feature>
<evidence type="ECO:0000256" key="1">
    <source>
        <dbReference type="SAM" id="MobiDB-lite"/>
    </source>
</evidence>
<dbReference type="Proteomes" id="UP000186817">
    <property type="component" value="Unassembled WGS sequence"/>
</dbReference>
<feature type="region of interest" description="Disordered" evidence="1">
    <location>
        <begin position="852"/>
        <end position="979"/>
    </location>
</feature>
<feature type="compositionally biased region" description="Basic and acidic residues" evidence="1">
    <location>
        <begin position="908"/>
        <end position="923"/>
    </location>
</feature>
<feature type="region of interest" description="Disordered" evidence="1">
    <location>
        <begin position="1221"/>
        <end position="1255"/>
    </location>
</feature>
<feature type="compositionally biased region" description="Low complexity" evidence="1">
    <location>
        <begin position="1439"/>
        <end position="1454"/>
    </location>
</feature>
<feature type="compositionally biased region" description="Basic and acidic residues" evidence="1">
    <location>
        <begin position="586"/>
        <end position="600"/>
    </location>
</feature>
<protein>
    <recommendedName>
        <fullName evidence="2">DUF218 domain-containing protein</fullName>
    </recommendedName>
</protein>
<name>A0A1Q9CE72_SYMMI</name>
<dbReference type="PANTHER" id="PTHR30336:SF20">
    <property type="entry name" value="DUF218 DOMAIN-CONTAINING PROTEIN"/>
    <property type="match status" value="1"/>
</dbReference>
<dbReference type="InterPro" id="IPR003848">
    <property type="entry name" value="DUF218"/>
</dbReference>
<dbReference type="EMBL" id="LSRX01001299">
    <property type="protein sequence ID" value="OLP81239.1"/>
    <property type="molecule type" value="Genomic_DNA"/>
</dbReference>
<feature type="compositionally biased region" description="Basic and acidic residues" evidence="1">
    <location>
        <begin position="1301"/>
        <end position="1322"/>
    </location>
</feature>
<evidence type="ECO:0000313" key="4">
    <source>
        <dbReference type="Proteomes" id="UP000186817"/>
    </source>
</evidence>
<dbReference type="Gene3D" id="3.40.50.620">
    <property type="entry name" value="HUPs"/>
    <property type="match status" value="1"/>
</dbReference>
<organism evidence="3 4">
    <name type="scientific">Symbiodinium microadriaticum</name>
    <name type="common">Dinoflagellate</name>
    <name type="synonym">Zooxanthella microadriatica</name>
    <dbReference type="NCBI Taxonomy" id="2951"/>
    <lineage>
        <taxon>Eukaryota</taxon>
        <taxon>Sar</taxon>
        <taxon>Alveolata</taxon>
        <taxon>Dinophyceae</taxon>
        <taxon>Suessiales</taxon>
        <taxon>Symbiodiniaceae</taxon>
        <taxon>Symbiodinium</taxon>
    </lineage>
</organism>
<dbReference type="InterPro" id="IPR051599">
    <property type="entry name" value="Cell_Envelope_Assoc"/>
</dbReference>
<dbReference type="PANTHER" id="PTHR30336">
    <property type="entry name" value="INNER MEMBRANE PROTEIN, PROBABLE PERMEASE"/>
    <property type="match status" value="1"/>
</dbReference>